<reference evidence="4" key="1">
    <citation type="journal article" date="2018" name="Biotechnol. Bioeng.">
        <title>A reference genome of the Chinese hamster based on a hybrid assembly strategy.</title>
        <authorList>
            <person name="Rupp O."/>
            <person name="MacDonald M.L."/>
            <person name="Li S."/>
            <person name="Dhiman H."/>
            <person name="Polson S."/>
            <person name="Griep S."/>
            <person name="Heffner K."/>
            <person name="Hernandez I."/>
            <person name="Brinkrolf K."/>
            <person name="Jadhav V."/>
            <person name="Samoudi M."/>
            <person name="Hao H."/>
            <person name="Kingham B."/>
            <person name="Goesmann A."/>
            <person name="Betenbaugh M.J."/>
            <person name="Lewis N.E."/>
            <person name="Borth N."/>
            <person name="Lee K.H."/>
        </authorList>
    </citation>
    <scope>NUCLEOTIDE SEQUENCE [LARGE SCALE GENOMIC DNA]</scope>
    <source>
        <strain evidence="4">17A/GY</strain>
    </source>
</reference>
<dbReference type="InterPro" id="IPR038586">
    <property type="entry name" value="Tctex-1-like_sf"/>
</dbReference>
<evidence type="ECO:0000256" key="1">
    <source>
        <dbReference type="ARBA" id="ARBA00005361"/>
    </source>
</evidence>
<gene>
    <name evidence="2" type="primary">Dynlt2b</name>
    <name evidence="5" type="synonym">Tctex1d2</name>
</gene>
<keyword evidence="4" id="KW-1185">Reference proteome</keyword>
<dbReference type="GO" id="GO:0005868">
    <property type="term" value="C:cytoplasmic dynein complex"/>
    <property type="evidence" value="ECO:0007669"/>
    <property type="project" value="TreeGrafter"/>
</dbReference>
<evidence type="ECO:0000313" key="2">
    <source>
        <dbReference type="Ensembl" id="ENSCGRP00001002375.1"/>
    </source>
</evidence>
<dbReference type="Gene3D" id="3.30.1140.40">
    <property type="entry name" value="Tctex-1"/>
    <property type="match status" value="1"/>
</dbReference>
<dbReference type="AlphaFoldDB" id="A0A8C2LBY0"/>
<dbReference type="Ensembl" id="ENSCGRT00001003104.1">
    <property type="protein sequence ID" value="ENSCGRP00001002375.1"/>
    <property type="gene ID" value="ENSCGRG00001002556.1"/>
</dbReference>
<proteinExistence type="inferred from homology"/>
<dbReference type="Proteomes" id="UP001108280">
    <property type="component" value="Chromosome 4"/>
</dbReference>
<name>A0A8C2LBY0_CRIGR</name>
<reference evidence="5" key="3">
    <citation type="submission" date="2025-04" db="UniProtKB">
        <authorList>
            <consortium name="RefSeq"/>
        </authorList>
    </citation>
    <scope>IDENTIFICATION</scope>
    <source>
        <strain evidence="5">17A/GY</strain>
        <tissue evidence="5">Liver</tissue>
    </source>
</reference>
<dbReference type="GO" id="GO:0045505">
    <property type="term" value="F:dynein intermediate chain binding"/>
    <property type="evidence" value="ECO:0007669"/>
    <property type="project" value="TreeGrafter"/>
</dbReference>
<organism evidence="2 3">
    <name type="scientific">Cricetulus griseus</name>
    <name type="common">Chinese hamster</name>
    <name type="synonym">Cricetulus barabensis griseus</name>
    <dbReference type="NCBI Taxonomy" id="10029"/>
    <lineage>
        <taxon>Eukaryota</taxon>
        <taxon>Metazoa</taxon>
        <taxon>Chordata</taxon>
        <taxon>Craniata</taxon>
        <taxon>Vertebrata</taxon>
        <taxon>Euteleostomi</taxon>
        <taxon>Mammalia</taxon>
        <taxon>Eutheria</taxon>
        <taxon>Euarchontoglires</taxon>
        <taxon>Glires</taxon>
        <taxon>Rodentia</taxon>
        <taxon>Myomorpha</taxon>
        <taxon>Muroidea</taxon>
        <taxon>Cricetidae</taxon>
        <taxon>Cricetinae</taxon>
        <taxon>Cricetulus</taxon>
    </lineage>
</organism>
<dbReference type="RefSeq" id="XP_027268653.1">
    <property type="nucleotide sequence ID" value="XM_027412852.2"/>
</dbReference>
<comment type="similarity">
    <text evidence="1">Belongs to the dynein light chain Tctex-type family.</text>
</comment>
<protein>
    <submittedName>
        <fullName evidence="2">Dynein light chain Tctex-type 2B</fullName>
    </submittedName>
    <submittedName>
        <fullName evidence="5">Tctex1 domain-containing protein 2 isoform X2</fullName>
    </submittedName>
</protein>
<evidence type="ECO:0000313" key="5">
    <source>
        <dbReference type="RefSeq" id="XP_027268653.1"/>
    </source>
</evidence>
<dbReference type="GO" id="GO:0007018">
    <property type="term" value="P:microtubule-based movement"/>
    <property type="evidence" value="ECO:0007669"/>
    <property type="project" value="TreeGrafter"/>
</dbReference>
<dbReference type="GO" id="GO:0005737">
    <property type="term" value="C:cytoplasm"/>
    <property type="evidence" value="ECO:0007669"/>
    <property type="project" value="TreeGrafter"/>
</dbReference>
<accession>A0A8C2LBY0</accession>
<dbReference type="CDD" id="cd21459">
    <property type="entry name" value="DLC-like_TCTEX1D2"/>
    <property type="match status" value="1"/>
</dbReference>
<reference evidence="4" key="2">
    <citation type="journal article" date="2020" name="Biotechnol. Bioeng.">
        <title>Chromosome-scale scaffolds for the Chinese hamster reference genome assembly to facilitate the study of the CHO epigenome.</title>
        <authorList>
            <person name="Hilliard W."/>
            <person name="MacDonald M."/>
            <person name="Lee K.H."/>
        </authorList>
    </citation>
    <scope>NUCLEOTIDE SEQUENCE [LARGE SCALE GENOMIC DNA]</scope>
    <source>
        <strain evidence="4">17A/GY</strain>
    </source>
</reference>
<dbReference type="PANTHER" id="PTHR21255:SF7">
    <property type="entry name" value="DYNEIN LIGHT CHAIN TCTEX-TYPE PROTEIN 2B"/>
    <property type="match status" value="1"/>
</dbReference>
<dbReference type="PANTHER" id="PTHR21255">
    <property type="entry name" value="T-COMPLEX-ASSOCIATED-TESTIS-EXPRESSED 1/ DYNEIN LIGHT CHAIN"/>
    <property type="match status" value="1"/>
</dbReference>
<sequence length="102" mass="11460">MAVSTRLSIGTSDALYESEKNTGEPENTYILRPVFQQRFRPSVVKDCIHAVLKEELASAEYSPDEMPHLTKHLSETIKDKLKAWLLDASGMQTLTTTLMMSS</sequence>
<dbReference type="Proteomes" id="UP000694386">
    <property type="component" value="Unplaced"/>
</dbReference>
<dbReference type="Pfam" id="PF03645">
    <property type="entry name" value="Tctex-1"/>
    <property type="match status" value="1"/>
</dbReference>
<reference evidence="2" key="4">
    <citation type="submission" date="2025-05" db="UniProtKB">
        <authorList>
            <consortium name="Ensembl"/>
        </authorList>
    </citation>
    <scope>IDENTIFICATION</scope>
</reference>
<dbReference type="InterPro" id="IPR005334">
    <property type="entry name" value="Tctex-1-like"/>
</dbReference>
<evidence type="ECO:0000313" key="3">
    <source>
        <dbReference type="Proteomes" id="UP000694386"/>
    </source>
</evidence>
<evidence type="ECO:0000313" key="4">
    <source>
        <dbReference type="Proteomes" id="UP001108280"/>
    </source>
</evidence>